<feature type="non-terminal residue" evidence="1">
    <location>
        <position position="22"/>
    </location>
</feature>
<reference evidence="1" key="1">
    <citation type="submission" date="2018-05" db="EMBL/GenBank/DDBJ databases">
        <authorList>
            <person name="Lanie J.A."/>
            <person name="Ng W.-L."/>
            <person name="Kazmierczak K.M."/>
            <person name="Andrzejewski T.M."/>
            <person name="Davidsen T.M."/>
            <person name="Wayne K.J."/>
            <person name="Tettelin H."/>
            <person name="Glass J.I."/>
            <person name="Rusch D."/>
            <person name="Podicherti R."/>
            <person name="Tsui H.-C.T."/>
            <person name="Winkler M.E."/>
        </authorList>
    </citation>
    <scope>NUCLEOTIDE SEQUENCE</scope>
</reference>
<accession>A0A382HZY0</accession>
<name>A0A382HZY0_9ZZZZ</name>
<dbReference type="EMBL" id="UINC01064196">
    <property type="protein sequence ID" value="SVB92639.1"/>
    <property type="molecule type" value="Genomic_DNA"/>
</dbReference>
<sequence length="22" mass="2726">MKFDKSRWLCRLKRAAIHPGRR</sequence>
<dbReference type="AlphaFoldDB" id="A0A382HZY0"/>
<proteinExistence type="predicted"/>
<protein>
    <submittedName>
        <fullName evidence="1">Uncharacterized protein</fullName>
    </submittedName>
</protein>
<organism evidence="1">
    <name type="scientific">marine metagenome</name>
    <dbReference type="NCBI Taxonomy" id="408172"/>
    <lineage>
        <taxon>unclassified sequences</taxon>
        <taxon>metagenomes</taxon>
        <taxon>ecological metagenomes</taxon>
    </lineage>
</organism>
<evidence type="ECO:0000313" key="1">
    <source>
        <dbReference type="EMBL" id="SVB92639.1"/>
    </source>
</evidence>
<gene>
    <name evidence="1" type="ORF">METZ01_LOCUS245493</name>
</gene>